<evidence type="ECO:0000256" key="6">
    <source>
        <dbReference type="ARBA" id="ARBA00022519"/>
    </source>
</evidence>
<keyword evidence="17" id="KW-1185">Reference proteome</keyword>
<dbReference type="GO" id="GO:0006457">
    <property type="term" value="P:protein folding"/>
    <property type="evidence" value="ECO:0007669"/>
    <property type="project" value="InterPro"/>
</dbReference>
<evidence type="ECO:0000256" key="4">
    <source>
        <dbReference type="ARBA" id="ARBA00019692"/>
    </source>
</evidence>
<dbReference type="STRING" id="318161.Sden_1097"/>
<comment type="function">
    <text evidence="1">May be involved in the folding of the extracellular lipase during its passage through the periplasm.</text>
</comment>
<keyword evidence="9" id="KW-1133">Transmembrane helix</keyword>
<keyword evidence="10" id="KW-0443">Lipid metabolism</keyword>
<organism evidence="16 17">
    <name type="scientific">Shewanella denitrificans (strain OS217 / ATCC BAA-1090 / DSM 15013)</name>
    <dbReference type="NCBI Taxonomy" id="318161"/>
    <lineage>
        <taxon>Bacteria</taxon>
        <taxon>Pseudomonadati</taxon>
        <taxon>Pseudomonadota</taxon>
        <taxon>Gammaproteobacteria</taxon>
        <taxon>Alteromonadales</taxon>
        <taxon>Shewanellaceae</taxon>
        <taxon>Shewanella</taxon>
    </lineage>
</organism>
<comment type="subcellular location">
    <subcellularLocation>
        <location evidence="2">Cell inner membrane</location>
        <topology evidence="2">Single-pass membrane protein</topology>
        <orientation evidence="2">Periplasmic side</orientation>
    </subcellularLocation>
</comment>
<dbReference type="InterPro" id="IPR004961">
    <property type="entry name" value="Lipase_chaperone"/>
</dbReference>
<reference evidence="16 17" key="1">
    <citation type="submission" date="2006-03" db="EMBL/GenBank/DDBJ databases">
        <title>Complete sequence of Shewanella denitrificans OS217.</title>
        <authorList>
            <consortium name="US DOE Joint Genome Institute"/>
            <person name="Copeland A."/>
            <person name="Lucas S."/>
            <person name="Lapidus A."/>
            <person name="Barry K."/>
            <person name="Detter J.C."/>
            <person name="Glavina del Rio T."/>
            <person name="Hammon N."/>
            <person name="Israni S."/>
            <person name="Dalin E."/>
            <person name="Tice H."/>
            <person name="Pitluck S."/>
            <person name="Brettin T."/>
            <person name="Bruce D."/>
            <person name="Han C."/>
            <person name="Tapia R."/>
            <person name="Gilna P."/>
            <person name="Kiss H."/>
            <person name="Schmutz J."/>
            <person name="Larimer F."/>
            <person name="Land M."/>
            <person name="Hauser L."/>
            <person name="Kyrpides N."/>
            <person name="Lykidis A."/>
            <person name="Richardson P."/>
        </authorList>
    </citation>
    <scope>NUCLEOTIDE SEQUENCE [LARGE SCALE GENOMIC DNA]</scope>
    <source>
        <strain evidence="17">OS217 / ATCC BAA-1090 / DSM 15013</strain>
    </source>
</reference>
<dbReference type="GO" id="GO:0005886">
    <property type="term" value="C:plasma membrane"/>
    <property type="evidence" value="ECO:0007669"/>
    <property type="project" value="UniProtKB-SubCell"/>
</dbReference>
<dbReference type="OrthoDB" id="6261068at2"/>
<evidence type="ECO:0000256" key="15">
    <source>
        <dbReference type="ARBA" id="ARBA00033028"/>
    </source>
</evidence>
<evidence type="ECO:0000256" key="3">
    <source>
        <dbReference type="ARBA" id="ARBA00010358"/>
    </source>
</evidence>
<keyword evidence="11" id="KW-0472">Membrane</keyword>
<dbReference type="GO" id="GO:0051082">
    <property type="term" value="F:unfolded protein binding"/>
    <property type="evidence" value="ECO:0007669"/>
    <property type="project" value="InterPro"/>
</dbReference>
<evidence type="ECO:0000256" key="14">
    <source>
        <dbReference type="ARBA" id="ARBA00031542"/>
    </source>
</evidence>
<evidence type="ECO:0000313" key="16">
    <source>
        <dbReference type="EMBL" id="ABE54385.1"/>
    </source>
</evidence>
<evidence type="ECO:0000256" key="2">
    <source>
        <dbReference type="ARBA" id="ARBA00004383"/>
    </source>
</evidence>
<gene>
    <name evidence="16" type="ordered locus">Sden_1097</name>
</gene>
<dbReference type="Proteomes" id="UP000001982">
    <property type="component" value="Chromosome"/>
</dbReference>
<keyword evidence="12" id="KW-0143">Chaperone</keyword>
<sequence>MRLSRYRLPLFIIASLLLGLLWLTLISSKAPSSPEPRSQGQVSLQGENAQMSQRLQVQGQGHLKANAIELAAKALEHEAKNNKDLNLNLSLRWHFDDIILTLQSQASDKNSAQALLQQLADNLSLSPQGRAQLMTLFDRYRAYAMALARIKPSNLSMDYVDINAATALLSQAHELQLQYFNEAEIAAFFEQDNNYDRQALARVEIRQDSSLSDIQKQQLLAHHISQLPPQAFDAIAPSLDAAVIASVLDKDPESAPQINAEHSAQMALWSPEVQQRVASSREQNQAWRTKVEAYSAFSRQLSAEKYQQKELQQLTENYLAQHFSANEIKRLRVFIAHPELLTH</sequence>
<evidence type="ECO:0000256" key="9">
    <source>
        <dbReference type="ARBA" id="ARBA00022989"/>
    </source>
</evidence>
<keyword evidence="5" id="KW-1003">Cell membrane</keyword>
<evidence type="ECO:0000256" key="11">
    <source>
        <dbReference type="ARBA" id="ARBA00023136"/>
    </source>
</evidence>
<keyword evidence="8" id="KW-0442">Lipid degradation</keyword>
<dbReference type="Pfam" id="PF03280">
    <property type="entry name" value="Lipase_chap"/>
    <property type="match status" value="1"/>
</dbReference>
<evidence type="ECO:0000256" key="12">
    <source>
        <dbReference type="ARBA" id="ARBA00023186"/>
    </source>
</evidence>
<evidence type="ECO:0000256" key="8">
    <source>
        <dbReference type="ARBA" id="ARBA00022963"/>
    </source>
</evidence>
<evidence type="ECO:0000256" key="5">
    <source>
        <dbReference type="ARBA" id="ARBA00022475"/>
    </source>
</evidence>
<protein>
    <recommendedName>
        <fullName evidence="4">Lipase chaperone</fullName>
    </recommendedName>
    <alternativeName>
        <fullName evidence="15">Lipase foldase</fullName>
    </alternativeName>
    <alternativeName>
        <fullName evidence="13">Lipase helper protein</fullName>
    </alternativeName>
    <alternativeName>
        <fullName evidence="14">Lipase modulator</fullName>
    </alternativeName>
</protein>
<name>Q12Q91_SHEDO</name>
<accession>Q12Q91</accession>
<dbReference type="SUPFAM" id="SSF158855">
    <property type="entry name" value="Lipase chaperone-like"/>
    <property type="match status" value="1"/>
</dbReference>
<evidence type="ECO:0000256" key="13">
    <source>
        <dbReference type="ARBA" id="ARBA00030948"/>
    </source>
</evidence>
<evidence type="ECO:0000256" key="7">
    <source>
        <dbReference type="ARBA" id="ARBA00022692"/>
    </source>
</evidence>
<dbReference type="GO" id="GO:0016042">
    <property type="term" value="P:lipid catabolic process"/>
    <property type="evidence" value="ECO:0007669"/>
    <property type="project" value="UniProtKB-KW"/>
</dbReference>
<dbReference type="EMBL" id="CP000302">
    <property type="protein sequence ID" value="ABE54385.1"/>
    <property type="molecule type" value="Genomic_DNA"/>
</dbReference>
<evidence type="ECO:0000313" key="17">
    <source>
        <dbReference type="Proteomes" id="UP000001982"/>
    </source>
</evidence>
<dbReference type="AlphaFoldDB" id="Q12Q91"/>
<proteinExistence type="inferred from homology"/>
<dbReference type="RefSeq" id="WP_011495547.1">
    <property type="nucleotide sequence ID" value="NC_007954.1"/>
</dbReference>
<keyword evidence="7" id="KW-0812">Transmembrane</keyword>
<evidence type="ECO:0000256" key="1">
    <source>
        <dbReference type="ARBA" id="ARBA00003280"/>
    </source>
</evidence>
<dbReference type="HOGENOM" id="CLU_808656_0_0_6"/>
<keyword evidence="6" id="KW-0997">Cell inner membrane</keyword>
<dbReference type="eggNOG" id="COG5380">
    <property type="taxonomic scope" value="Bacteria"/>
</dbReference>
<comment type="similarity">
    <text evidence="3">Belongs to the lipase chaperone family.</text>
</comment>
<dbReference type="KEGG" id="sdn:Sden_1097"/>
<evidence type="ECO:0000256" key="10">
    <source>
        <dbReference type="ARBA" id="ARBA00023098"/>
    </source>
</evidence>